<feature type="domain" description="tRNA/rRNA methyltransferase SpoU type" evidence="7">
    <location>
        <begin position="283"/>
        <end position="434"/>
    </location>
</feature>
<dbReference type="AlphaFoldDB" id="A0A0D1ZQS6"/>
<dbReference type="GO" id="GO:0003723">
    <property type="term" value="F:RNA binding"/>
    <property type="evidence" value="ECO:0007669"/>
    <property type="project" value="InterPro"/>
</dbReference>
<keyword evidence="2" id="KW-0698">rRNA processing</keyword>
<dbReference type="PANTHER" id="PTHR46103:SF1">
    <property type="entry name" value="RRNA METHYLTRANSFERASE 1, MITOCHONDRIAL"/>
    <property type="match status" value="1"/>
</dbReference>
<dbReference type="InterPro" id="IPR029064">
    <property type="entry name" value="Ribosomal_eL30-like_sf"/>
</dbReference>
<evidence type="ECO:0000259" key="7">
    <source>
        <dbReference type="Pfam" id="PF00588"/>
    </source>
</evidence>
<keyword evidence="5" id="KW-0949">S-adenosyl-L-methionine</keyword>
<keyword evidence="3" id="KW-0489">Methyltransferase</keyword>
<evidence type="ECO:0000256" key="3">
    <source>
        <dbReference type="ARBA" id="ARBA00022603"/>
    </source>
</evidence>
<keyword evidence="9" id="KW-1185">Reference proteome</keyword>
<dbReference type="VEuPathDB" id="FungiDB:PV10_00215"/>
<dbReference type="RefSeq" id="XP_016227908.1">
    <property type="nucleotide sequence ID" value="XM_016364259.1"/>
</dbReference>
<evidence type="ECO:0000256" key="2">
    <source>
        <dbReference type="ARBA" id="ARBA00022552"/>
    </source>
</evidence>
<dbReference type="Gene3D" id="3.30.1330.30">
    <property type="match status" value="1"/>
</dbReference>
<evidence type="ECO:0000256" key="6">
    <source>
        <dbReference type="SAM" id="MobiDB-lite"/>
    </source>
</evidence>
<dbReference type="Gene3D" id="3.40.1280.10">
    <property type="match status" value="1"/>
</dbReference>
<dbReference type="InterPro" id="IPR029026">
    <property type="entry name" value="tRNA_m1G_MTases_N"/>
</dbReference>
<organism evidence="8 9">
    <name type="scientific">Exophiala mesophila</name>
    <name type="common">Black yeast-like fungus</name>
    <dbReference type="NCBI Taxonomy" id="212818"/>
    <lineage>
        <taxon>Eukaryota</taxon>
        <taxon>Fungi</taxon>
        <taxon>Dikarya</taxon>
        <taxon>Ascomycota</taxon>
        <taxon>Pezizomycotina</taxon>
        <taxon>Eurotiomycetes</taxon>
        <taxon>Chaetothyriomycetidae</taxon>
        <taxon>Chaetothyriales</taxon>
        <taxon>Herpotrichiellaceae</taxon>
        <taxon>Exophiala</taxon>
    </lineage>
</organism>
<dbReference type="Pfam" id="PF00588">
    <property type="entry name" value="SpoU_methylase"/>
    <property type="match status" value="1"/>
</dbReference>
<feature type="region of interest" description="Disordered" evidence="6">
    <location>
        <begin position="154"/>
        <end position="179"/>
    </location>
</feature>
<feature type="region of interest" description="Disordered" evidence="6">
    <location>
        <begin position="38"/>
        <end position="103"/>
    </location>
</feature>
<comment type="similarity">
    <text evidence="1">Belongs to the class IV-like SAM-binding methyltransferase superfamily. RNA methyltransferase TrmH family.</text>
</comment>
<dbReference type="InterPro" id="IPR047182">
    <property type="entry name" value="MRM1"/>
</dbReference>
<dbReference type="EMBL" id="KN847520">
    <property type="protein sequence ID" value="KIV96334.1"/>
    <property type="molecule type" value="Genomic_DNA"/>
</dbReference>
<evidence type="ECO:0000313" key="9">
    <source>
        <dbReference type="Proteomes" id="UP000054302"/>
    </source>
</evidence>
<dbReference type="OrthoDB" id="270651at2759"/>
<reference evidence="8 9" key="1">
    <citation type="submission" date="2015-01" db="EMBL/GenBank/DDBJ databases">
        <title>The Genome Sequence of Exophiala mesophila CBS40295.</title>
        <authorList>
            <consortium name="The Broad Institute Genomics Platform"/>
            <person name="Cuomo C."/>
            <person name="de Hoog S."/>
            <person name="Gorbushina A."/>
            <person name="Stielow B."/>
            <person name="Teixiera M."/>
            <person name="Abouelleil A."/>
            <person name="Chapman S.B."/>
            <person name="Priest M."/>
            <person name="Young S.K."/>
            <person name="Wortman J."/>
            <person name="Nusbaum C."/>
            <person name="Birren B."/>
        </authorList>
    </citation>
    <scope>NUCLEOTIDE SEQUENCE [LARGE SCALE GENOMIC DNA]</scope>
    <source>
        <strain evidence="8 9">CBS 40295</strain>
    </source>
</reference>
<gene>
    <name evidence="8" type="ORF">PV10_00215</name>
</gene>
<dbReference type="HOGENOM" id="CLU_021322_5_3_1"/>
<proteinExistence type="inferred from homology"/>
<dbReference type="SUPFAM" id="SSF75217">
    <property type="entry name" value="alpha/beta knot"/>
    <property type="match status" value="1"/>
</dbReference>
<dbReference type="GO" id="GO:0005739">
    <property type="term" value="C:mitochondrion"/>
    <property type="evidence" value="ECO:0007669"/>
    <property type="project" value="TreeGrafter"/>
</dbReference>
<sequence length="460" mass="50604">MKRLSQNVLNRGSVQPCLPLRISIGRGTVRKISLTQAIEKGKRRSKQSFLKHDDRYRENPSPDSRDRVEAPRHPPADRKSGRAPHYNFDDSAASRPPSEYSSFESPVPIVDKIPFSSASSEFLFGAFSILSALRARRRRHLYNLYRLPLAASVDSKRPAHNDQTEESVPAGQDKNSDQQTLRRKIFDLAQDLSIEIKELDAFQGKRIFDRLANGRPHSGLILEAAPLPRLQVTGLNALTESGSSLTVTASSTSREDREINHVFNVSGGQATIPSVRPRGQFPFLLFLDGVTNPGNFGAIVRSAWFLGVDAIVIPDHGVSPVSAVSLKASAGALEYMPILLVSDEKGFFVRSREAGWKFFAATLPARQESPLPPHVLQDRGALLKHPCVLVLGNEHQGPRPFIHRYMDGTSSITNARSHVADIDSLNVGTAAALLAQRFLDSAQVDSLPVQTGSKSEEKLF</sequence>
<dbReference type="GO" id="GO:0016435">
    <property type="term" value="F:rRNA (guanine) methyltransferase activity"/>
    <property type="evidence" value="ECO:0007669"/>
    <property type="project" value="TreeGrafter"/>
</dbReference>
<feature type="compositionally biased region" description="Basic and acidic residues" evidence="6">
    <location>
        <begin position="50"/>
        <end position="80"/>
    </location>
</feature>
<dbReference type="CDD" id="cd18105">
    <property type="entry name" value="SpoU-like_MRM1"/>
    <property type="match status" value="1"/>
</dbReference>
<dbReference type="InterPro" id="IPR001537">
    <property type="entry name" value="SpoU_MeTrfase"/>
</dbReference>
<dbReference type="GeneID" id="27318060"/>
<dbReference type="InterPro" id="IPR047261">
    <property type="entry name" value="MRM1_MeTrfase_dom"/>
</dbReference>
<evidence type="ECO:0000256" key="4">
    <source>
        <dbReference type="ARBA" id="ARBA00022679"/>
    </source>
</evidence>
<accession>A0A0D1ZQS6</accession>
<dbReference type="PANTHER" id="PTHR46103">
    <property type="entry name" value="RRNA METHYLTRANSFERASE 1, MITOCHONDRIAL"/>
    <property type="match status" value="1"/>
</dbReference>
<evidence type="ECO:0000256" key="5">
    <source>
        <dbReference type="ARBA" id="ARBA00022691"/>
    </source>
</evidence>
<protein>
    <recommendedName>
        <fullName evidence="7">tRNA/rRNA methyltransferase SpoU type domain-containing protein</fullName>
    </recommendedName>
</protein>
<dbReference type="InterPro" id="IPR029028">
    <property type="entry name" value="Alpha/beta_knot_MTases"/>
</dbReference>
<evidence type="ECO:0000313" key="8">
    <source>
        <dbReference type="EMBL" id="KIV96334.1"/>
    </source>
</evidence>
<dbReference type="STRING" id="212818.A0A0D1ZQS6"/>
<evidence type="ECO:0000256" key="1">
    <source>
        <dbReference type="ARBA" id="ARBA00007228"/>
    </source>
</evidence>
<feature type="compositionally biased region" description="Basic and acidic residues" evidence="6">
    <location>
        <begin position="154"/>
        <end position="163"/>
    </location>
</feature>
<name>A0A0D1ZQS6_EXOME</name>
<dbReference type="OMA" id="HNGCILE"/>
<keyword evidence="4" id="KW-0808">Transferase</keyword>
<dbReference type="Proteomes" id="UP000054302">
    <property type="component" value="Unassembled WGS sequence"/>
</dbReference>